<sequence>MINMVNIHDENIYGIFYIDKEETLEFFLSNKKKLRFKEVIHWDFSEFEKQNIIYEIEQYKEIPIWIKDEFGIKKALPLDCFLYYINSSVGLSGIVIAKDANLSDEVTS</sequence>
<dbReference type="GeneID" id="93518067"/>
<dbReference type="EMBL" id="CP003488">
    <property type="protein sequence ID" value="AFH93141.1"/>
    <property type="molecule type" value="Genomic_DNA"/>
</dbReference>
<dbReference type="KEGG" id="psi:S70_06350"/>
<dbReference type="RefSeq" id="WP_014656730.1">
    <property type="nucleotide sequence ID" value="NC_017731.1"/>
</dbReference>
<evidence type="ECO:0000313" key="2">
    <source>
        <dbReference type="Proteomes" id="UP000005012"/>
    </source>
</evidence>
<evidence type="ECO:0000313" key="1">
    <source>
        <dbReference type="EMBL" id="AFH93141.1"/>
    </source>
</evidence>
<proteinExistence type="predicted"/>
<reference evidence="2" key="2">
    <citation type="submission" date="2012-04" db="EMBL/GenBank/DDBJ databases">
        <title>Complete genome sequence of Providencia stuartii clinical isolate MRSN 2154.</title>
        <authorList>
            <person name="Clifford R.J."/>
            <person name="Hang J."/>
            <person name="Riley M.C."/>
            <person name="Onmus-Leone F."/>
            <person name="Kuschner R.A."/>
            <person name="Lesho E.P."/>
            <person name="Waterman P.E."/>
        </authorList>
    </citation>
    <scope>NUCLEOTIDE SEQUENCE [LARGE SCALE GENOMIC DNA]</scope>
    <source>
        <strain evidence="2">MRSN 2154</strain>
    </source>
</reference>
<organism evidence="1 2">
    <name type="scientific">Providencia stuartii (strain MRSN 2154)</name>
    <dbReference type="NCBI Taxonomy" id="1157951"/>
    <lineage>
        <taxon>Bacteria</taxon>
        <taxon>Pseudomonadati</taxon>
        <taxon>Pseudomonadota</taxon>
        <taxon>Gammaproteobacteria</taxon>
        <taxon>Enterobacterales</taxon>
        <taxon>Morganellaceae</taxon>
        <taxon>Providencia</taxon>
    </lineage>
</organism>
<reference evidence="1 2" key="1">
    <citation type="journal article" date="2012" name="J. Bacteriol.">
        <title>Complete Genome Sequence of Providencia stuartii Clinical Isolate MRSN 2154.</title>
        <authorList>
            <person name="Clifford R.J."/>
            <person name="Hang J."/>
            <person name="Riley M.C."/>
            <person name="Onmus-Leone F."/>
            <person name="Kuschner R.A."/>
            <person name="Lesho E.P."/>
            <person name="Waterman P.E."/>
        </authorList>
    </citation>
    <scope>NUCLEOTIDE SEQUENCE [LARGE SCALE GENOMIC DNA]</scope>
    <source>
        <strain evidence="1 2">MRSN 2154</strain>
    </source>
</reference>
<dbReference type="Proteomes" id="UP000005012">
    <property type="component" value="Chromosome"/>
</dbReference>
<name>A0A140NJT3_PROSM</name>
<dbReference type="AlphaFoldDB" id="A0A140NJT3"/>
<accession>A0A140NJT3</accession>
<dbReference type="HOGENOM" id="CLU_2194635_0_0_6"/>
<protein>
    <submittedName>
        <fullName evidence="1">Uncharacterized protein</fullName>
    </submittedName>
</protein>
<dbReference type="OrthoDB" id="6481047at2"/>
<gene>
    <name evidence="1" type="ordered locus">S70_06350</name>
</gene>